<protein>
    <submittedName>
        <fullName evidence="1">Uncharacterized protein</fullName>
    </submittedName>
</protein>
<evidence type="ECO:0000313" key="1">
    <source>
        <dbReference type="EMBL" id="RHJ61249.1"/>
    </source>
</evidence>
<accession>A0A415D522</accession>
<sequence length="63" mass="7378">MKKFTLTDTEVRRLCQLIQLTADYRRENLQSWQKSNLDSAGEVVQLLEDIERVAEKIRKELAG</sequence>
<dbReference type="EMBL" id="QRMI01000017">
    <property type="protein sequence ID" value="RHJ61249.1"/>
    <property type="molecule type" value="Genomic_DNA"/>
</dbReference>
<gene>
    <name evidence="1" type="ORF">DW116_07905</name>
</gene>
<organism evidence="1 2">
    <name type="scientific">[Ruminococcus] lactaris</name>
    <dbReference type="NCBI Taxonomy" id="46228"/>
    <lineage>
        <taxon>Bacteria</taxon>
        <taxon>Bacillati</taxon>
        <taxon>Bacillota</taxon>
        <taxon>Clostridia</taxon>
        <taxon>Lachnospirales</taxon>
        <taxon>Lachnospiraceae</taxon>
        <taxon>Mediterraneibacter</taxon>
    </lineage>
</organism>
<comment type="caution">
    <text evidence="1">The sequence shown here is derived from an EMBL/GenBank/DDBJ whole genome shotgun (WGS) entry which is preliminary data.</text>
</comment>
<dbReference type="RefSeq" id="WP_118279093.1">
    <property type="nucleotide sequence ID" value="NZ_JAQDJO010000018.1"/>
</dbReference>
<reference evidence="1 2" key="1">
    <citation type="submission" date="2018-08" db="EMBL/GenBank/DDBJ databases">
        <title>A genome reference for cultivated species of the human gut microbiota.</title>
        <authorList>
            <person name="Zou Y."/>
            <person name="Xue W."/>
            <person name="Luo G."/>
        </authorList>
    </citation>
    <scope>NUCLEOTIDE SEQUENCE [LARGE SCALE GENOMIC DNA]</scope>
    <source>
        <strain evidence="1 2">AM09-9</strain>
    </source>
</reference>
<evidence type="ECO:0000313" key="2">
    <source>
        <dbReference type="Proteomes" id="UP000285832"/>
    </source>
</evidence>
<dbReference type="AlphaFoldDB" id="A0A415D522"/>
<proteinExistence type="predicted"/>
<name>A0A415D522_9FIRM</name>
<dbReference type="Proteomes" id="UP000285832">
    <property type="component" value="Unassembled WGS sequence"/>
</dbReference>